<evidence type="ECO:0000313" key="1">
    <source>
        <dbReference type="EMBL" id="MDR9778463.1"/>
    </source>
</evidence>
<dbReference type="AlphaFoldDB" id="A0AAJ2H4C8"/>
<organism evidence="1 2">
    <name type="scientific">Rhizobium hidalgonense</name>
    <dbReference type="NCBI Taxonomy" id="1538159"/>
    <lineage>
        <taxon>Bacteria</taxon>
        <taxon>Pseudomonadati</taxon>
        <taxon>Pseudomonadota</taxon>
        <taxon>Alphaproteobacteria</taxon>
        <taxon>Hyphomicrobiales</taxon>
        <taxon>Rhizobiaceae</taxon>
        <taxon>Rhizobium/Agrobacterium group</taxon>
        <taxon>Rhizobium</taxon>
    </lineage>
</organism>
<feature type="non-terminal residue" evidence="1">
    <location>
        <position position="74"/>
    </location>
</feature>
<proteinExistence type="predicted"/>
<name>A0AAJ2H4C8_9HYPH</name>
<accession>A0AAJ2H4C8</accession>
<evidence type="ECO:0000313" key="2">
    <source>
        <dbReference type="Proteomes" id="UP001268610"/>
    </source>
</evidence>
<comment type="caution">
    <text evidence="1">The sequence shown here is derived from an EMBL/GenBank/DDBJ whole genome shotgun (WGS) entry which is preliminary data.</text>
</comment>
<dbReference type="Proteomes" id="UP001268610">
    <property type="component" value="Unassembled WGS sequence"/>
</dbReference>
<protein>
    <submittedName>
        <fullName evidence="1">Uncharacterized protein</fullName>
    </submittedName>
</protein>
<gene>
    <name evidence="1" type="ORF">RJJ65_38640</name>
</gene>
<dbReference type="EMBL" id="JAVLSF010000844">
    <property type="protein sequence ID" value="MDR9778463.1"/>
    <property type="molecule type" value="Genomic_DNA"/>
</dbReference>
<sequence length="74" mass="8464">MNPRNFESFESAGQAVLKFLHQRLGFDLWMITRTEGDDWIVLQSEDHGYGVKAGQVFRWADSFCSHMVKGDAPT</sequence>
<dbReference type="RefSeq" id="WP_310866514.1">
    <property type="nucleotide sequence ID" value="NZ_JAVLSF010000844.1"/>
</dbReference>
<reference evidence="1" key="1">
    <citation type="submission" date="2023-04" db="EMBL/GenBank/DDBJ databases">
        <title>Genomic characterization of faba bean (Vicia faba) microsymbionts in Mexican soils.</title>
        <authorList>
            <person name="Rivera Orduna F.N."/>
            <person name="Guevara-Luna J."/>
            <person name="Yan J."/>
            <person name="Arroyo-Herrera I."/>
            <person name="Li Y."/>
            <person name="Vasquez-Murrieta M.S."/>
            <person name="Wang E.T."/>
        </authorList>
    </citation>
    <scope>NUCLEOTIDE SEQUENCE</scope>
    <source>
        <strain evidence="1">CH26</strain>
    </source>
</reference>